<dbReference type="PROSITE" id="PS50878">
    <property type="entry name" value="RT_POL"/>
    <property type="match status" value="1"/>
</dbReference>
<comment type="caution">
    <text evidence="4">The sequence shown here is derived from an EMBL/GenBank/DDBJ whole genome shotgun (WGS) entry which is preliminary data.</text>
</comment>
<dbReference type="Proteomes" id="UP000077684">
    <property type="component" value="Unassembled WGS sequence"/>
</dbReference>
<sequence length="557" mass="61036">MQAVNVGIPQGSPVSPILYILFAAPLHRLFGPAARDRDLRRVRLISYVDDNLLYVASNSAEENVRILQKAYDEAHKWAVENGLRYDAEKKDFIEFVAPRTSSDATGEIVLRDGTVEAVEKLSSFRWLGVHFDSQLRFKQHVDKISASAKQAAGGMVMLMNTQKGMRVSDSRRLYIACIRSRLTYAAAVWWRGLERVEPGRPHKRRRRGSDGRLRIPPPDADETKKNTESASHAKKLDSAQHAALLRAFPAFKTTSKSSLQVEAACPPMDLVLDHCLDQAALRIAGMDPHNPVRTRVTIVTAKASAILPSTEVSRAMPPPISFDDSRAAVTRPYSTRLTALAKRLPDNIEPATSSMQRGSAGSLGSHAQVYIEGRADWKLPEAGKALDRAEANNSIEIYTDGSLLDDGSRISGAGWVIYKDGQVLERDHQCTGQFCEVFDAEAVALMRGTARGVALAILLNAKVITVYADNQSVLQSLRSTSSRSSTQIFAVLSLLVQQYLDWNPDCRISFRWVRGHTGVPGNEAADEEAKQGAEDGCFLGPGSLPAMVSFAAAARLN</sequence>
<feature type="region of interest" description="Disordered" evidence="1">
    <location>
        <begin position="199"/>
        <end position="235"/>
    </location>
</feature>
<proteinExistence type="predicted"/>
<dbReference type="SUPFAM" id="SSF53098">
    <property type="entry name" value="Ribonuclease H-like"/>
    <property type="match status" value="1"/>
</dbReference>
<evidence type="ECO:0000313" key="5">
    <source>
        <dbReference type="Proteomes" id="UP000077684"/>
    </source>
</evidence>
<protein>
    <submittedName>
        <fullName evidence="4">Uncharacterized protein</fullName>
    </submittedName>
</protein>
<feature type="domain" description="RNase H type-1" evidence="3">
    <location>
        <begin position="391"/>
        <end position="534"/>
    </location>
</feature>
<dbReference type="InterPro" id="IPR002156">
    <property type="entry name" value="RNaseH_domain"/>
</dbReference>
<dbReference type="PANTHER" id="PTHR33481">
    <property type="entry name" value="REVERSE TRANSCRIPTASE"/>
    <property type="match status" value="1"/>
</dbReference>
<dbReference type="PANTHER" id="PTHR33481:SF1">
    <property type="entry name" value="ENDONUCLEASE_EXONUCLEASE_PHOSPHATASE DOMAIN-CONTAINING PROTEIN-RELATED"/>
    <property type="match status" value="1"/>
</dbReference>
<dbReference type="PROSITE" id="PS50879">
    <property type="entry name" value="RNASE_H_1"/>
    <property type="match status" value="1"/>
</dbReference>
<dbReference type="EMBL" id="LWDE02000037">
    <property type="protein sequence ID" value="KAE8254907.1"/>
    <property type="molecule type" value="Genomic_DNA"/>
</dbReference>
<dbReference type="InterPro" id="IPR036397">
    <property type="entry name" value="RNaseH_sf"/>
</dbReference>
<organism evidence="4 5">
    <name type="scientific">Tilletia controversa</name>
    <name type="common">dwarf bunt fungus</name>
    <dbReference type="NCBI Taxonomy" id="13291"/>
    <lineage>
        <taxon>Eukaryota</taxon>
        <taxon>Fungi</taxon>
        <taxon>Dikarya</taxon>
        <taxon>Basidiomycota</taxon>
        <taxon>Ustilaginomycotina</taxon>
        <taxon>Exobasidiomycetes</taxon>
        <taxon>Tilletiales</taxon>
        <taxon>Tilletiaceae</taxon>
        <taxon>Tilletia</taxon>
    </lineage>
</organism>
<keyword evidence="5" id="KW-1185">Reference proteome</keyword>
<dbReference type="GO" id="GO:0004523">
    <property type="term" value="F:RNA-DNA hybrid ribonuclease activity"/>
    <property type="evidence" value="ECO:0007669"/>
    <property type="project" value="InterPro"/>
</dbReference>
<dbReference type="InterPro" id="IPR012337">
    <property type="entry name" value="RNaseH-like_sf"/>
</dbReference>
<dbReference type="AlphaFoldDB" id="A0A8X7N008"/>
<name>A0A8X7N008_9BASI</name>
<dbReference type="InterPro" id="IPR000477">
    <property type="entry name" value="RT_dom"/>
</dbReference>
<evidence type="ECO:0000256" key="1">
    <source>
        <dbReference type="SAM" id="MobiDB-lite"/>
    </source>
</evidence>
<dbReference type="GO" id="GO:0003676">
    <property type="term" value="F:nucleic acid binding"/>
    <property type="evidence" value="ECO:0007669"/>
    <property type="project" value="InterPro"/>
</dbReference>
<dbReference type="CDD" id="cd09276">
    <property type="entry name" value="Rnase_HI_RT_non_LTR"/>
    <property type="match status" value="1"/>
</dbReference>
<feature type="non-terminal residue" evidence="4">
    <location>
        <position position="557"/>
    </location>
</feature>
<feature type="domain" description="Reverse transcriptase" evidence="2">
    <location>
        <begin position="1"/>
        <end position="131"/>
    </location>
</feature>
<evidence type="ECO:0000313" key="4">
    <source>
        <dbReference type="EMBL" id="KAE8254907.1"/>
    </source>
</evidence>
<gene>
    <name evidence="4" type="ORF">A4X06_0g675</name>
</gene>
<reference evidence="4" key="2">
    <citation type="journal article" date="2019" name="IMA Fungus">
        <title>Genome sequencing and comparison of five Tilletia species to identify candidate genes for the detection of regulated species infecting wheat.</title>
        <authorList>
            <person name="Nguyen H.D.T."/>
            <person name="Sultana T."/>
            <person name="Kesanakurti P."/>
            <person name="Hambleton S."/>
        </authorList>
    </citation>
    <scope>NUCLEOTIDE SEQUENCE</scope>
    <source>
        <strain evidence="4">DAOMC 236426</strain>
    </source>
</reference>
<evidence type="ECO:0000259" key="2">
    <source>
        <dbReference type="PROSITE" id="PS50878"/>
    </source>
</evidence>
<evidence type="ECO:0000259" key="3">
    <source>
        <dbReference type="PROSITE" id="PS50879"/>
    </source>
</evidence>
<dbReference type="Pfam" id="PF00075">
    <property type="entry name" value="RNase_H"/>
    <property type="match status" value="1"/>
</dbReference>
<accession>A0A8X7N008</accession>
<reference evidence="4" key="1">
    <citation type="submission" date="2016-04" db="EMBL/GenBank/DDBJ databases">
        <authorList>
            <person name="Nguyen H.D."/>
            <person name="Samba Siva P."/>
            <person name="Cullis J."/>
            <person name="Levesque C.A."/>
            <person name="Hambleton S."/>
        </authorList>
    </citation>
    <scope>NUCLEOTIDE SEQUENCE</scope>
    <source>
        <strain evidence="4">DAOMC 236426</strain>
    </source>
</reference>
<dbReference type="Gene3D" id="3.30.420.10">
    <property type="entry name" value="Ribonuclease H-like superfamily/Ribonuclease H"/>
    <property type="match status" value="1"/>
</dbReference>
<dbReference type="Pfam" id="PF00078">
    <property type="entry name" value="RVT_1"/>
    <property type="match status" value="1"/>
</dbReference>